<organism evidence="5 6">
    <name type="scientific">Pelagicoccus albus</name>
    <dbReference type="NCBI Taxonomy" id="415222"/>
    <lineage>
        <taxon>Bacteria</taxon>
        <taxon>Pseudomonadati</taxon>
        <taxon>Verrucomicrobiota</taxon>
        <taxon>Opitutia</taxon>
        <taxon>Puniceicoccales</taxon>
        <taxon>Pelagicoccaceae</taxon>
        <taxon>Pelagicoccus</taxon>
    </lineage>
</organism>
<comment type="caution">
    <text evidence="5">The sequence shown here is derived from an EMBL/GenBank/DDBJ whole genome shotgun (WGS) entry which is preliminary data.</text>
</comment>
<keyword evidence="3" id="KW-0804">Transcription</keyword>
<evidence type="ECO:0000313" key="6">
    <source>
        <dbReference type="Proteomes" id="UP000526501"/>
    </source>
</evidence>
<evidence type="ECO:0000256" key="3">
    <source>
        <dbReference type="ARBA" id="ARBA00023163"/>
    </source>
</evidence>
<evidence type="ECO:0000256" key="2">
    <source>
        <dbReference type="ARBA" id="ARBA00023125"/>
    </source>
</evidence>
<gene>
    <name evidence="5" type="ORF">H5P27_08690</name>
</gene>
<sequence>MAITLQTIADKVGVTRATVSMALRNDPKISAARREDIQAAARELGYRPNPLVSTLMTHLRQTKEPPLHTGLLYLVSGTRPLPWPTGSTPHLNLIGATKQAARHGYRLEPLWIREPGMNDARFAKIIKSRKIPGIIVGPKEDALNFPELPLEELSVVMISQSFHSPRLDRVLTNFHASIHLAMEKIKSDPHPPVRLILPEKHDRNVQHAWSAYYLYESFRKRNYKSPIITQDPNEAVEWVAAHPGCTVLATNLVLMWLNDAGLSEKEHFNFVSLNVENRSDLTGVKEPGLAVGAVAADTVISRIQLNMTGSPENPHTTLLEPTWQVGEE</sequence>
<dbReference type="PANTHER" id="PTHR30146">
    <property type="entry name" value="LACI-RELATED TRANSCRIPTIONAL REPRESSOR"/>
    <property type="match status" value="1"/>
</dbReference>
<proteinExistence type="predicted"/>
<dbReference type="Proteomes" id="UP000526501">
    <property type="component" value="Unassembled WGS sequence"/>
</dbReference>
<accession>A0A7X1B5N7</accession>
<feature type="domain" description="HTH lacI-type" evidence="4">
    <location>
        <begin position="3"/>
        <end position="57"/>
    </location>
</feature>
<evidence type="ECO:0000256" key="1">
    <source>
        <dbReference type="ARBA" id="ARBA00023015"/>
    </source>
</evidence>
<evidence type="ECO:0000313" key="5">
    <source>
        <dbReference type="EMBL" id="MBC2606121.1"/>
    </source>
</evidence>
<dbReference type="InterPro" id="IPR010982">
    <property type="entry name" value="Lambda_DNA-bd_dom_sf"/>
</dbReference>
<evidence type="ECO:0000259" key="4">
    <source>
        <dbReference type="PROSITE" id="PS50932"/>
    </source>
</evidence>
<dbReference type="PANTHER" id="PTHR30146:SF109">
    <property type="entry name" value="HTH-TYPE TRANSCRIPTIONAL REGULATOR GALS"/>
    <property type="match status" value="1"/>
</dbReference>
<dbReference type="PROSITE" id="PS50932">
    <property type="entry name" value="HTH_LACI_2"/>
    <property type="match status" value="1"/>
</dbReference>
<dbReference type="GO" id="GO:0000976">
    <property type="term" value="F:transcription cis-regulatory region binding"/>
    <property type="evidence" value="ECO:0007669"/>
    <property type="project" value="TreeGrafter"/>
</dbReference>
<keyword evidence="1" id="KW-0805">Transcription regulation</keyword>
<dbReference type="AlphaFoldDB" id="A0A7X1B5N7"/>
<keyword evidence="6" id="KW-1185">Reference proteome</keyword>
<reference evidence="5 6" key="1">
    <citation type="submission" date="2020-07" db="EMBL/GenBank/DDBJ databases">
        <authorList>
            <person name="Feng X."/>
        </authorList>
    </citation>
    <scope>NUCLEOTIDE SEQUENCE [LARGE SCALE GENOMIC DNA]</scope>
    <source>
        <strain evidence="5 6">JCM23202</strain>
    </source>
</reference>
<dbReference type="InterPro" id="IPR000843">
    <property type="entry name" value="HTH_LacI"/>
</dbReference>
<protein>
    <submittedName>
        <fullName evidence="5">LacI family DNA-binding transcriptional regulator</fullName>
    </submittedName>
</protein>
<dbReference type="RefSeq" id="WP_185660014.1">
    <property type="nucleotide sequence ID" value="NZ_CAWPOO010000008.1"/>
</dbReference>
<dbReference type="CDD" id="cd01392">
    <property type="entry name" value="HTH_LacI"/>
    <property type="match status" value="1"/>
</dbReference>
<dbReference type="SUPFAM" id="SSF47413">
    <property type="entry name" value="lambda repressor-like DNA-binding domains"/>
    <property type="match status" value="1"/>
</dbReference>
<dbReference type="Gene3D" id="1.10.260.40">
    <property type="entry name" value="lambda repressor-like DNA-binding domains"/>
    <property type="match status" value="1"/>
</dbReference>
<name>A0A7X1B5N7_9BACT</name>
<dbReference type="SMART" id="SM00354">
    <property type="entry name" value="HTH_LACI"/>
    <property type="match status" value="1"/>
</dbReference>
<keyword evidence="2 5" id="KW-0238">DNA-binding</keyword>
<dbReference type="GO" id="GO:0003700">
    <property type="term" value="F:DNA-binding transcription factor activity"/>
    <property type="evidence" value="ECO:0007669"/>
    <property type="project" value="TreeGrafter"/>
</dbReference>
<dbReference type="Pfam" id="PF00356">
    <property type="entry name" value="LacI"/>
    <property type="match status" value="1"/>
</dbReference>
<dbReference type="EMBL" id="JACHVC010000008">
    <property type="protein sequence ID" value="MBC2606121.1"/>
    <property type="molecule type" value="Genomic_DNA"/>
</dbReference>